<gene>
    <name evidence="1" type="ORF">LDAN0321_LOCUS16369</name>
</gene>
<dbReference type="AlphaFoldDB" id="A0A7S2PIX8"/>
<organism evidence="1">
    <name type="scientific">Leptocylindrus danicus</name>
    <dbReference type="NCBI Taxonomy" id="163516"/>
    <lineage>
        <taxon>Eukaryota</taxon>
        <taxon>Sar</taxon>
        <taxon>Stramenopiles</taxon>
        <taxon>Ochrophyta</taxon>
        <taxon>Bacillariophyta</taxon>
        <taxon>Coscinodiscophyceae</taxon>
        <taxon>Chaetocerotophycidae</taxon>
        <taxon>Leptocylindrales</taxon>
        <taxon>Leptocylindraceae</taxon>
        <taxon>Leptocylindrus</taxon>
    </lineage>
</organism>
<name>A0A7S2PIX8_9STRA</name>
<proteinExistence type="predicted"/>
<sequence>MRECPLKNGWMYCVRSEKRGMDETEISIYIRFGRVLEMLEERWFRILRDSDGPAQKIVDVCALKMFPKMTDCIEREIPLACSLSRRFADVFMQRLVLGKPIHSFSHTQFLQRLFSYV</sequence>
<evidence type="ECO:0000313" key="1">
    <source>
        <dbReference type="EMBL" id="CAD9600049.1"/>
    </source>
</evidence>
<reference evidence="1" key="1">
    <citation type="submission" date="2021-01" db="EMBL/GenBank/DDBJ databases">
        <authorList>
            <person name="Corre E."/>
            <person name="Pelletier E."/>
            <person name="Niang G."/>
            <person name="Scheremetjew M."/>
            <person name="Finn R."/>
            <person name="Kale V."/>
            <person name="Holt S."/>
            <person name="Cochrane G."/>
            <person name="Meng A."/>
            <person name="Brown T."/>
            <person name="Cohen L."/>
        </authorList>
    </citation>
    <scope>NUCLEOTIDE SEQUENCE</scope>
    <source>
        <strain evidence="1">B650</strain>
    </source>
</reference>
<accession>A0A7S2PIX8</accession>
<protein>
    <submittedName>
        <fullName evidence="1">Uncharacterized protein</fullName>
    </submittedName>
</protein>
<dbReference type="EMBL" id="HBGY01026457">
    <property type="protein sequence ID" value="CAD9600049.1"/>
    <property type="molecule type" value="Transcribed_RNA"/>
</dbReference>